<dbReference type="OMA" id="GWTFHGH"/>
<dbReference type="EC" id="2.7.7.72" evidence="10"/>
<keyword evidence="2 10" id="KW-0808">Transferase</keyword>
<dbReference type="GeneID" id="55564857"/>
<dbReference type="InterPro" id="IPR043519">
    <property type="entry name" value="NT_sf"/>
</dbReference>
<keyword evidence="7" id="KW-0460">Magnesium</keyword>
<evidence type="ECO:0000259" key="9">
    <source>
        <dbReference type="SMART" id="SM00471"/>
    </source>
</evidence>
<evidence type="ECO:0000256" key="7">
    <source>
        <dbReference type="ARBA" id="ARBA00022842"/>
    </source>
</evidence>
<feature type="region of interest" description="Disordered" evidence="8">
    <location>
        <begin position="1"/>
        <end position="32"/>
    </location>
</feature>
<keyword evidence="4 10" id="KW-0548">Nucleotidyltransferase</keyword>
<feature type="domain" description="HD/PDEase" evidence="9">
    <location>
        <begin position="279"/>
        <end position="440"/>
    </location>
</feature>
<dbReference type="GO" id="GO:0008033">
    <property type="term" value="P:tRNA processing"/>
    <property type="evidence" value="ECO:0007669"/>
    <property type="project" value="UniProtKB-KW"/>
</dbReference>
<evidence type="ECO:0000256" key="5">
    <source>
        <dbReference type="ARBA" id="ARBA00022723"/>
    </source>
</evidence>
<sequence>MTQTIANSAPPNPTAPETTAAGKQSGTTASRQDAVRQALKAKVVPLGEVFAAAGYEIALVGGPVRDALLGITPHDLDLTTSARPDETEAVLRSWADAVWDVGRNYGTLGARKGDDVFEITTYRSDDYQRDSRKPTVKFGDTLEGDLFRRDFTVNSIALRLPTLELVDPTGGLNDLAAGILRTPIDPEESFSDDPLRIMRAARFAAQLEFDVDYETMQAMETMRERLTIVSPERVQAELSRLMIASAPRRGLELMVYTRLAEQVLPELMDLLDMQDEHKRHKDVWEHSLTVLDQAIAQETGPDGPVPAPDLVLRLAAILHDIGKPATRRFEAGGVVTFHQHDVVGARITRARLKALKYDKATIRDVSRLVALHQRFHGYGEQVWTDSAVRRYVTDAGPLLERLHRLTRADCTTRNVKKAQRLAAAYDDLEARIKELKAQEELDAVRPELNGDEIMEILGIPAGPEVGKAYKFMLAYRMEHGPVGPENATAVLRDWWEKWHNGTKEQDKAQ</sequence>
<dbReference type="NCBIfam" id="TIGR00277">
    <property type="entry name" value="HDIG"/>
    <property type="match status" value="1"/>
</dbReference>
<dbReference type="SMART" id="SM00471">
    <property type="entry name" value="HDc"/>
    <property type="match status" value="1"/>
</dbReference>
<dbReference type="AlphaFoldDB" id="A0A2X2YP37"/>
<protein>
    <submittedName>
        <fullName evidence="10">CCA-adding enzyme</fullName>
        <ecNumber evidence="10">2.7.7.72</ecNumber>
    </submittedName>
</protein>
<dbReference type="Pfam" id="PF01966">
    <property type="entry name" value="HD"/>
    <property type="match status" value="1"/>
</dbReference>
<dbReference type="SUPFAM" id="SSF81301">
    <property type="entry name" value="Nucleotidyltransferase"/>
    <property type="match status" value="1"/>
</dbReference>
<evidence type="ECO:0000313" key="11">
    <source>
        <dbReference type="Proteomes" id="UP000250245"/>
    </source>
</evidence>
<name>A0A2X2YP37_9ACTO</name>
<dbReference type="InterPro" id="IPR032828">
    <property type="entry name" value="PolyA_RNA-bd"/>
</dbReference>
<feature type="compositionally biased region" description="Polar residues" evidence="8">
    <location>
        <begin position="22"/>
        <end position="31"/>
    </location>
</feature>
<dbReference type="PANTHER" id="PTHR46173">
    <property type="entry name" value="CCA TRNA NUCLEOTIDYLTRANSFERASE 1, MITOCHONDRIAL"/>
    <property type="match status" value="1"/>
</dbReference>
<comment type="cofactor">
    <cofactor evidence="1">
        <name>Mg(2+)</name>
        <dbReference type="ChEBI" id="CHEBI:18420"/>
    </cofactor>
</comment>
<dbReference type="GO" id="GO:0046872">
    <property type="term" value="F:metal ion binding"/>
    <property type="evidence" value="ECO:0007669"/>
    <property type="project" value="UniProtKB-KW"/>
</dbReference>
<dbReference type="InterPro" id="IPR003607">
    <property type="entry name" value="HD/PDEase_dom"/>
</dbReference>
<keyword evidence="6" id="KW-0547">Nucleotide-binding</keyword>
<evidence type="ECO:0000256" key="8">
    <source>
        <dbReference type="SAM" id="MobiDB-lite"/>
    </source>
</evidence>
<dbReference type="Proteomes" id="UP000250245">
    <property type="component" value="Unassembled WGS sequence"/>
</dbReference>
<dbReference type="InterPro" id="IPR006674">
    <property type="entry name" value="HD_domain"/>
</dbReference>
<proteinExistence type="predicted"/>
<dbReference type="Pfam" id="PF01743">
    <property type="entry name" value="PolyA_pol"/>
    <property type="match status" value="1"/>
</dbReference>
<organism evidence="10 11">
    <name type="scientific">Mobiluncus curtisii</name>
    <dbReference type="NCBI Taxonomy" id="2051"/>
    <lineage>
        <taxon>Bacteria</taxon>
        <taxon>Bacillati</taxon>
        <taxon>Actinomycetota</taxon>
        <taxon>Actinomycetes</taxon>
        <taxon>Actinomycetales</taxon>
        <taxon>Actinomycetaceae</taxon>
        <taxon>Mobiluncus</taxon>
    </lineage>
</organism>
<dbReference type="GO" id="GO:0004810">
    <property type="term" value="F:CCA tRNA nucleotidyltransferase activity"/>
    <property type="evidence" value="ECO:0007669"/>
    <property type="project" value="UniProtKB-EC"/>
</dbReference>
<dbReference type="SUPFAM" id="SSF81891">
    <property type="entry name" value="Poly A polymerase C-terminal region-like"/>
    <property type="match status" value="1"/>
</dbReference>
<dbReference type="InterPro" id="IPR002646">
    <property type="entry name" value="PolA_pol_head_dom"/>
</dbReference>
<evidence type="ECO:0000256" key="1">
    <source>
        <dbReference type="ARBA" id="ARBA00001946"/>
    </source>
</evidence>
<keyword evidence="3" id="KW-0819">tRNA processing</keyword>
<dbReference type="NCBIfam" id="TIGR02692">
    <property type="entry name" value="tRNA_CCA_actino"/>
    <property type="match status" value="1"/>
</dbReference>
<dbReference type="Gene3D" id="3.30.460.10">
    <property type="entry name" value="Beta Polymerase, domain 2"/>
    <property type="match status" value="1"/>
</dbReference>
<reference evidence="10 11" key="1">
    <citation type="submission" date="2018-06" db="EMBL/GenBank/DDBJ databases">
        <authorList>
            <consortium name="Pathogen Informatics"/>
            <person name="Doyle S."/>
        </authorList>
    </citation>
    <scope>NUCLEOTIDE SEQUENCE [LARGE SCALE GENOMIC DNA]</scope>
    <source>
        <strain evidence="10 11">NCTC11820</strain>
    </source>
</reference>
<dbReference type="InterPro" id="IPR050264">
    <property type="entry name" value="Bact_CCA-adding_enz_type3_sf"/>
</dbReference>
<evidence type="ECO:0000256" key="3">
    <source>
        <dbReference type="ARBA" id="ARBA00022694"/>
    </source>
</evidence>
<evidence type="ECO:0000313" key="10">
    <source>
        <dbReference type="EMBL" id="SQB65804.1"/>
    </source>
</evidence>
<dbReference type="InterPro" id="IPR014065">
    <property type="entry name" value="tRNA_adenylyltransferase"/>
</dbReference>
<dbReference type="GO" id="GO:0000049">
    <property type="term" value="F:tRNA binding"/>
    <property type="evidence" value="ECO:0007669"/>
    <property type="project" value="TreeGrafter"/>
</dbReference>
<dbReference type="Pfam" id="PF12627">
    <property type="entry name" value="PolyA_pol_RNAbd"/>
    <property type="match status" value="1"/>
</dbReference>
<evidence type="ECO:0000256" key="2">
    <source>
        <dbReference type="ARBA" id="ARBA00022679"/>
    </source>
</evidence>
<dbReference type="CDD" id="cd00077">
    <property type="entry name" value="HDc"/>
    <property type="match status" value="1"/>
</dbReference>
<accession>A0A2X2YP37</accession>
<feature type="compositionally biased region" description="Low complexity" evidence="8">
    <location>
        <begin position="1"/>
        <end position="21"/>
    </location>
</feature>
<dbReference type="PANTHER" id="PTHR46173:SF1">
    <property type="entry name" value="CCA TRNA NUCLEOTIDYLTRANSFERASE 1, MITOCHONDRIAL"/>
    <property type="match status" value="1"/>
</dbReference>
<dbReference type="InterPro" id="IPR006675">
    <property type="entry name" value="HDIG_dom"/>
</dbReference>
<dbReference type="Gene3D" id="1.10.3090.10">
    <property type="entry name" value="cca-adding enzyme, domain 2"/>
    <property type="match status" value="1"/>
</dbReference>
<evidence type="ECO:0000256" key="6">
    <source>
        <dbReference type="ARBA" id="ARBA00022741"/>
    </source>
</evidence>
<keyword evidence="5" id="KW-0479">Metal-binding</keyword>
<dbReference type="CDD" id="cd05398">
    <property type="entry name" value="NT_ClassII-CCAase"/>
    <property type="match status" value="1"/>
</dbReference>
<dbReference type="GO" id="GO:0000166">
    <property type="term" value="F:nucleotide binding"/>
    <property type="evidence" value="ECO:0007669"/>
    <property type="project" value="UniProtKB-KW"/>
</dbReference>
<evidence type="ECO:0000256" key="4">
    <source>
        <dbReference type="ARBA" id="ARBA00022695"/>
    </source>
</evidence>
<gene>
    <name evidence="10" type="primary">cca</name>
    <name evidence="10" type="ORF">NCTC11820_01876</name>
</gene>
<dbReference type="EMBL" id="UASJ01000001">
    <property type="protein sequence ID" value="SQB65804.1"/>
    <property type="molecule type" value="Genomic_DNA"/>
</dbReference>
<dbReference type="RefSeq" id="WP_004008675.1">
    <property type="nucleotide sequence ID" value="NZ_CAMUDJ010000001.1"/>
</dbReference>